<dbReference type="Proteomes" id="UP000630660">
    <property type="component" value="Unassembled WGS sequence"/>
</dbReference>
<reference evidence="1" key="1">
    <citation type="submission" date="2019-11" db="EMBL/GenBank/DDBJ databases">
        <title>Microbial mats filling the niche in hypersaline microbial mats.</title>
        <authorList>
            <person name="Wong H.L."/>
            <person name="Macleod F.I."/>
            <person name="White R.A. III"/>
            <person name="Burns B.P."/>
        </authorList>
    </citation>
    <scope>NUCLEOTIDE SEQUENCE</scope>
    <source>
        <strain evidence="1">Bin_327</strain>
    </source>
</reference>
<accession>A0A9D5QD84</accession>
<dbReference type="AlphaFoldDB" id="A0A9D5QD84"/>
<name>A0A9D5QD84_UNCW3</name>
<sequence>MKNKLMSKITGAELVAALEEMGFRLVKIEHREAFLTKGRQRVKVPLGVLSGNQKVEIRKRLRPILSAYPDSALPVNVISIKNWVNESIHTVKSGC</sequence>
<gene>
    <name evidence="1" type="ORF">GF359_09095</name>
</gene>
<comment type="caution">
    <text evidence="1">The sequence shown here is derived from an EMBL/GenBank/DDBJ whole genome shotgun (WGS) entry which is preliminary data.</text>
</comment>
<evidence type="ECO:0000313" key="1">
    <source>
        <dbReference type="EMBL" id="MBD3365354.1"/>
    </source>
</evidence>
<evidence type="ECO:0000313" key="2">
    <source>
        <dbReference type="Proteomes" id="UP000630660"/>
    </source>
</evidence>
<proteinExistence type="predicted"/>
<dbReference type="EMBL" id="WJKJ01000303">
    <property type="protein sequence ID" value="MBD3365354.1"/>
    <property type="molecule type" value="Genomic_DNA"/>
</dbReference>
<protein>
    <submittedName>
        <fullName evidence="1">Uncharacterized protein</fullName>
    </submittedName>
</protein>
<organism evidence="1 2">
    <name type="scientific">candidate division WOR-3 bacterium</name>
    <dbReference type="NCBI Taxonomy" id="2052148"/>
    <lineage>
        <taxon>Bacteria</taxon>
        <taxon>Bacteria division WOR-3</taxon>
    </lineage>
</organism>